<accession>C1DWH9</accession>
<protein>
    <submittedName>
        <fullName evidence="1">Uncharacterized protein</fullName>
    </submittedName>
</protein>
<dbReference type="Proteomes" id="UP000001369">
    <property type="component" value="Chromosome"/>
</dbReference>
<dbReference type="HOGENOM" id="CLU_1413998_0_0_0"/>
<dbReference type="KEGG" id="saf:SULAZ_1498"/>
<dbReference type="EMBL" id="CP001229">
    <property type="protein sequence ID" value="ACN99728.1"/>
    <property type="molecule type" value="Genomic_DNA"/>
</dbReference>
<name>C1DWH9_SULAA</name>
<dbReference type="AlphaFoldDB" id="C1DWH9"/>
<keyword evidence="2" id="KW-1185">Reference proteome</keyword>
<dbReference type="RefSeq" id="WP_012675036.1">
    <property type="nucleotide sequence ID" value="NC_012438.1"/>
</dbReference>
<dbReference type="STRING" id="204536.SULAZ_1498"/>
<evidence type="ECO:0000313" key="1">
    <source>
        <dbReference type="EMBL" id="ACN99728.1"/>
    </source>
</evidence>
<organism evidence="1 2">
    <name type="scientific">Sulfurihydrogenibium azorense (strain DSM 15241 / OCM 825 / Az-Fu1)</name>
    <dbReference type="NCBI Taxonomy" id="204536"/>
    <lineage>
        <taxon>Bacteria</taxon>
        <taxon>Pseudomonadati</taxon>
        <taxon>Aquificota</taxon>
        <taxon>Aquificia</taxon>
        <taxon>Aquificales</taxon>
        <taxon>Hydrogenothermaceae</taxon>
        <taxon>Sulfurihydrogenibium</taxon>
    </lineage>
</organism>
<evidence type="ECO:0000313" key="2">
    <source>
        <dbReference type="Proteomes" id="UP000001369"/>
    </source>
</evidence>
<reference evidence="1 2" key="1">
    <citation type="journal article" date="2009" name="J. Bacteriol.">
        <title>Complete and draft genome sequences of six members of the Aquificales.</title>
        <authorList>
            <person name="Reysenbach A.L."/>
            <person name="Hamamura N."/>
            <person name="Podar M."/>
            <person name="Griffiths E."/>
            <person name="Ferreira S."/>
            <person name="Hochstein R."/>
            <person name="Heidelberg J."/>
            <person name="Johnson J."/>
            <person name="Mead D."/>
            <person name="Pohorille A."/>
            <person name="Sarmiento M."/>
            <person name="Schweighofer K."/>
            <person name="Seshadri R."/>
            <person name="Voytek M.A."/>
        </authorList>
    </citation>
    <scope>NUCLEOTIDE SEQUENCE [LARGE SCALE GENOMIC DNA]</scope>
    <source>
        <strain evidence="2">Az-Fu1 / DSM 15241 / OCM 825</strain>
    </source>
</reference>
<proteinExistence type="predicted"/>
<sequence length="198" mass="23493">MFAGIEVKDKVFIVSLMDNNRYVKGIFKFYKEGLLWFLDHYNPEIIAVNYDFGVSSKLSLTNKAYSNLYKDIIETFEYRQVDKKSFREKEKRIFKSNVEEFWKKIIHKDILPAETPEGLEQRLYNLPKSGIKLNKKLLSQDKRFIGKELDAVVLSFAAYSFYNNRFETIEHEGGIWIIPRYTYVSKKEREEESSQNPV</sequence>
<gene>
    <name evidence="1" type="ordered locus">SULAZ_1498</name>
</gene>